<dbReference type="InterPro" id="IPR023214">
    <property type="entry name" value="HAD_sf"/>
</dbReference>
<dbReference type="PANTHER" id="PTHR28181:SF2">
    <property type="entry name" value="PHOSPHORIC MONOESTER HYDROLASE"/>
    <property type="match status" value="1"/>
</dbReference>
<dbReference type="PANTHER" id="PTHR28181">
    <property type="entry name" value="UPF0655 PROTEIN YCR015C"/>
    <property type="match status" value="1"/>
</dbReference>
<dbReference type="OMA" id="YIPFETF"/>
<sequence length="360" mass="40151">MQKRRRQLQQDSHLLSLVLLSTLQWTSQSSKRYLLLDCISTAHSQIPTRQATLDDSVNTKREILIFSDFDGTIALQDTGHLLFDKHGCGPERRAELDNQIHTGERSFRDVSEEMWGSLNVGFDDGFEVMKEKLVFDPDFSDFHAFCVKNSIPFNVISAGLKPLLRAVLEHHLGPQAASNIDIISNDLQLSEDGKSWNVVWRDDTPLGHDKAASVQAFKTDSATLGEDELPPLIVFIGDGVSDLPAAREADILFARRGLRLEEYCQENKITYIPFDSFKSIKKEIQRLASEDKQQAEETGVPKFFNPRANFWRRASSKGGNDGVVTLASMKEAMKSTSSLHSGKTPAAEVTADPMEAIAVN</sequence>
<dbReference type="EMBL" id="MCFI01000023">
    <property type="protein sequence ID" value="ORY76384.1"/>
    <property type="molecule type" value="Genomic_DNA"/>
</dbReference>
<dbReference type="InterPro" id="IPR036412">
    <property type="entry name" value="HAD-like_sf"/>
</dbReference>
<reference evidence="3 4" key="1">
    <citation type="submission" date="2016-07" db="EMBL/GenBank/DDBJ databases">
        <title>Pervasive Adenine N6-methylation of Active Genes in Fungi.</title>
        <authorList>
            <consortium name="DOE Joint Genome Institute"/>
            <person name="Mondo S.J."/>
            <person name="Dannebaum R.O."/>
            <person name="Kuo R.C."/>
            <person name="Labutti K."/>
            <person name="Haridas S."/>
            <person name="Kuo A."/>
            <person name="Salamov A."/>
            <person name="Ahrendt S.R."/>
            <person name="Lipzen A."/>
            <person name="Sullivan W."/>
            <person name="Andreopoulos W.B."/>
            <person name="Clum A."/>
            <person name="Lindquist E."/>
            <person name="Daum C."/>
            <person name="Ramamoorthy G.K."/>
            <person name="Gryganskyi A."/>
            <person name="Culley D."/>
            <person name="Magnuson J.K."/>
            <person name="James T.Y."/>
            <person name="O'Malley M.A."/>
            <person name="Stajich J.E."/>
            <person name="Spatafora J.W."/>
            <person name="Visel A."/>
            <person name="Grigoriev I.V."/>
        </authorList>
    </citation>
    <scope>NUCLEOTIDE SEQUENCE [LARGE SCALE GENOMIC DNA]</scope>
    <source>
        <strain evidence="3 4">12-1054</strain>
    </source>
</reference>
<keyword evidence="4" id="KW-1185">Reference proteome</keyword>
<dbReference type="InterPro" id="IPR050849">
    <property type="entry name" value="HAD-like_hydrolase_phosphatase"/>
</dbReference>
<dbReference type="RefSeq" id="XP_040722647.1">
    <property type="nucleotide sequence ID" value="XM_040866224.1"/>
</dbReference>
<proteinExistence type="predicted"/>
<dbReference type="Pfam" id="PF12710">
    <property type="entry name" value="HAD"/>
    <property type="match status" value="1"/>
</dbReference>
<evidence type="ECO:0000256" key="1">
    <source>
        <dbReference type="ARBA" id="ARBA00022801"/>
    </source>
</evidence>
<dbReference type="OrthoDB" id="2342176at2759"/>
<dbReference type="GeneID" id="63782823"/>
<comment type="caution">
    <text evidence="3">The sequence shown here is derived from an EMBL/GenBank/DDBJ whole genome shotgun (WGS) entry which is preliminary data.</text>
</comment>
<organism evidence="3 4">
    <name type="scientific">Protomyces lactucae-debilis</name>
    <dbReference type="NCBI Taxonomy" id="2754530"/>
    <lineage>
        <taxon>Eukaryota</taxon>
        <taxon>Fungi</taxon>
        <taxon>Dikarya</taxon>
        <taxon>Ascomycota</taxon>
        <taxon>Taphrinomycotina</taxon>
        <taxon>Taphrinomycetes</taxon>
        <taxon>Taphrinales</taxon>
        <taxon>Protomycetaceae</taxon>
        <taxon>Protomyces</taxon>
    </lineage>
</organism>
<accession>A0A1Y2EYP0</accession>
<dbReference type="SUPFAM" id="SSF56784">
    <property type="entry name" value="HAD-like"/>
    <property type="match status" value="1"/>
</dbReference>
<evidence type="ECO:0000313" key="4">
    <source>
        <dbReference type="Proteomes" id="UP000193685"/>
    </source>
</evidence>
<dbReference type="NCBIfam" id="TIGR01488">
    <property type="entry name" value="HAD-SF-IB"/>
    <property type="match status" value="1"/>
</dbReference>
<protein>
    <submittedName>
        <fullName evidence="3">2,3-diketo-5-methylthio-1-phosphopentane phosphatase</fullName>
    </submittedName>
</protein>
<gene>
    <name evidence="3" type="ORF">BCR37DRAFT_166010</name>
</gene>
<keyword evidence="2" id="KW-0732">Signal</keyword>
<feature type="signal peptide" evidence="2">
    <location>
        <begin position="1"/>
        <end position="29"/>
    </location>
</feature>
<evidence type="ECO:0000256" key="2">
    <source>
        <dbReference type="SAM" id="SignalP"/>
    </source>
</evidence>
<dbReference type="Gene3D" id="3.90.1470.20">
    <property type="match status" value="1"/>
</dbReference>
<feature type="chain" id="PRO_5012576046" evidence="2">
    <location>
        <begin position="30"/>
        <end position="360"/>
    </location>
</feature>
<dbReference type="Proteomes" id="UP000193685">
    <property type="component" value="Unassembled WGS sequence"/>
</dbReference>
<dbReference type="Gene3D" id="3.40.50.1000">
    <property type="entry name" value="HAD superfamily/HAD-like"/>
    <property type="match status" value="1"/>
</dbReference>
<evidence type="ECO:0000313" key="3">
    <source>
        <dbReference type="EMBL" id="ORY76384.1"/>
    </source>
</evidence>
<dbReference type="InterPro" id="IPR006384">
    <property type="entry name" value="HAD_hydro_PyrdxlP_Pase-like"/>
</dbReference>
<keyword evidence="1" id="KW-0378">Hydrolase</keyword>
<dbReference type="AlphaFoldDB" id="A0A1Y2EYP0"/>
<name>A0A1Y2EYP0_PROLT</name>
<dbReference type="STRING" id="56484.A0A1Y2EYP0"/>
<dbReference type="NCBIfam" id="TIGR01489">
    <property type="entry name" value="DKMTPPase-SF"/>
    <property type="match status" value="1"/>
</dbReference>
<dbReference type="GO" id="GO:0016791">
    <property type="term" value="F:phosphatase activity"/>
    <property type="evidence" value="ECO:0007669"/>
    <property type="project" value="InterPro"/>
</dbReference>